<feature type="transmembrane region" description="Helical" evidence="8">
    <location>
        <begin position="462"/>
        <end position="479"/>
    </location>
</feature>
<dbReference type="InterPro" id="IPR036259">
    <property type="entry name" value="MFS_trans_sf"/>
</dbReference>
<dbReference type="PANTHER" id="PTHR23517:SF15">
    <property type="entry name" value="PROTON-DEPENDENT OLIGOPEPTIDE FAMILY TRANSPORT PROTEIN"/>
    <property type="match status" value="1"/>
</dbReference>
<evidence type="ECO:0000256" key="4">
    <source>
        <dbReference type="ARBA" id="ARBA00022692"/>
    </source>
</evidence>
<feature type="transmembrane region" description="Helical" evidence="8">
    <location>
        <begin position="390"/>
        <end position="409"/>
    </location>
</feature>
<feature type="transmembrane region" description="Helical" evidence="8">
    <location>
        <begin position="284"/>
        <end position="303"/>
    </location>
</feature>
<dbReference type="Proteomes" id="UP000580709">
    <property type="component" value="Unassembled WGS sequence"/>
</dbReference>
<feature type="transmembrane region" description="Helical" evidence="8">
    <location>
        <begin position="184"/>
        <end position="204"/>
    </location>
</feature>
<evidence type="ECO:0000256" key="8">
    <source>
        <dbReference type="SAM" id="Phobius"/>
    </source>
</evidence>
<dbReference type="InterPro" id="IPR018456">
    <property type="entry name" value="PTR2_symporter_CS"/>
</dbReference>
<dbReference type="InterPro" id="IPR005279">
    <property type="entry name" value="Dipep/tripep_permease"/>
</dbReference>
<reference evidence="9 10" key="1">
    <citation type="submission" date="2020-07" db="EMBL/GenBank/DDBJ databases">
        <authorList>
            <person name="Khare M."/>
        </authorList>
    </citation>
    <scope>NUCLEOTIDE SEQUENCE [LARGE SCALE GENOMIC DNA]</scope>
    <source>
        <strain evidence="9 10">P8776</strain>
    </source>
</reference>
<keyword evidence="5 8" id="KW-1133">Transmembrane helix</keyword>
<dbReference type="Gene3D" id="1.20.1250.20">
    <property type="entry name" value="MFS general substrate transporter like domains"/>
    <property type="match status" value="1"/>
</dbReference>
<sequence length="489" mass="52536">MSNQSATRPRDGERQFLGHPWGLANLAGVEMWERFSFYGLQALLAFYLYYSVSDGGLGLSQEAALSIVGAYGGLVYLTSVAGAWVADRILSAERTLFYSAILIMFGHISLAVIPGFSGVGIGLVSIAVGSGALKTTSQVLLGDLYSREDKRRDGGFSIYYMGVNIGGLLGPLITNAFWGWKGFHWGFGTAAVLMAIGLAQYVLMRRHTVETAGHEVANPLPRSRYVPVALGVVAAVALVAVLIATGVVKLSHLSTIVVVLALVTAVTLWVQMHRSDLVTGEERSRLIGFIPMFAASVAFWSVFQQQFTVVALYSDERLNRTFFGYELPPGVVQSLNPLFVILFAGVFGVVWTKLGSRQPSYATKFSLALFIIGLATLVFLPFVGGGPNSTPFWAIVVILFLFTMAELMLSPVGNSMATLVAPQVFPTRAFALWLLSVALGTAMSGTLAGFYDPSSAASERTYFLTTAAVMLAVGVAIFASRRWITAKLG</sequence>
<keyword evidence="6 8" id="KW-0472">Membrane</keyword>
<keyword evidence="10" id="KW-1185">Reference proteome</keyword>
<feature type="transmembrane region" description="Helical" evidence="8">
    <location>
        <begin position="96"/>
        <end position="116"/>
    </location>
</feature>
<feature type="transmembrane region" description="Helical" evidence="8">
    <location>
        <begin position="122"/>
        <end position="145"/>
    </location>
</feature>
<dbReference type="AlphaFoldDB" id="A0A6I7R8P5"/>
<feature type="transmembrane region" description="Helical" evidence="8">
    <location>
        <begin position="366"/>
        <end position="384"/>
    </location>
</feature>
<accession>A0A6I7R8P5</accession>
<proteinExistence type="inferred from homology"/>
<feature type="transmembrane region" description="Helical" evidence="8">
    <location>
        <begin position="64"/>
        <end position="84"/>
    </location>
</feature>
<evidence type="ECO:0000256" key="7">
    <source>
        <dbReference type="RuleBase" id="RU003755"/>
    </source>
</evidence>
<name>A0A6I7R8P5_9CORY</name>
<dbReference type="InterPro" id="IPR000109">
    <property type="entry name" value="POT_fam"/>
</dbReference>
<evidence type="ECO:0000256" key="3">
    <source>
        <dbReference type="ARBA" id="ARBA00022475"/>
    </source>
</evidence>
<dbReference type="GO" id="GO:1904680">
    <property type="term" value="F:peptide transmembrane transporter activity"/>
    <property type="evidence" value="ECO:0007669"/>
    <property type="project" value="InterPro"/>
</dbReference>
<evidence type="ECO:0000256" key="5">
    <source>
        <dbReference type="ARBA" id="ARBA00022989"/>
    </source>
</evidence>
<feature type="transmembrane region" description="Helical" evidence="8">
    <location>
        <begin position="225"/>
        <end position="247"/>
    </location>
</feature>
<evidence type="ECO:0000256" key="2">
    <source>
        <dbReference type="ARBA" id="ARBA00022448"/>
    </source>
</evidence>
<organism evidence="9 10">
    <name type="scientific">Corynebacterium sanguinis</name>
    <dbReference type="NCBI Taxonomy" id="2594913"/>
    <lineage>
        <taxon>Bacteria</taxon>
        <taxon>Bacillati</taxon>
        <taxon>Actinomycetota</taxon>
        <taxon>Actinomycetes</taxon>
        <taxon>Mycobacteriales</taxon>
        <taxon>Corynebacteriaceae</taxon>
        <taxon>Corynebacterium</taxon>
    </lineage>
</organism>
<keyword evidence="3" id="KW-1003">Cell membrane</keyword>
<dbReference type="PANTHER" id="PTHR23517">
    <property type="entry name" value="RESISTANCE PROTEIN MDTM, PUTATIVE-RELATED-RELATED"/>
    <property type="match status" value="1"/>
</dbReference>
<feature type="transmembrane region" description="Helical" evidence="8">
    <location>
        <begin position="157"/>
        <end position="178"/>
    </location>
</feature>
<feature type="transmembrane region" description="Helical" evidence="8">
    <location>
        <begin position="35"/>
        <end position="52"/>
    </location>
</feature>
<dbReference type="Pfam" id="PF00854">
    <property type="entry name" value="PTR2"/>
    <property type="match status" value="1"/>
</dbReference>
<dbReference type="SUPFAM" id="SSF103473">
    <property type="entry name" value="MFS general substrate transporter"/>
    <property type="match status" value="1"/>
</dbReference>
<dbReference type="CDD" id="cd17346">
    <property type="entry name" value="MFS_DtpA_like"/>
    <property type="match status" value="1"/>
</dbReference>
<feature type="transmembrane region" description="Helical" evidence="8">
    <location>
        <begin position="430"/>
        <end position="450"/>
    </location>
</feature>
<evidence type="ECO:0000313" key="10">
    <source>
        <dbReference type="Proteomes" id="UP000580709"/>
    </source>
</evidence>
<dbReference type="PROSITE" id="PS01023">
    <property type="entry name" value="PTR2_2"/>
    <property type="match status" value="1"/>
</dbReference>
<feature type="transmembrane region" description="Helical" evidence="8">
    <location>
        <begin position="335"/>
        <end position="354"/>
    </location>
</feature>
<dbReference type="EMBL" id="JACEOR010000408">
    <property type="protein sequence ID" value="MBA4505551.1"/>
    <property type="molecule type" value="Genomic_DNA"/>
</dbReference>
<dbReference type="RefSeq" id="WP_144742009.1">
    <property type="nucleotide sequence ID" value="NZ_JACEOR010000408.1"/>
</dbReference>
<gene>
    <name evidence="9" type="ORF">H0H28_09515</name>
</gene>
<dbReference type="GO" id="GO:0005886">
    <property type="term" value="C:plasma membrane"/>
    <property type="evidence" value="ECO:0007669"/>
    <property type="project" value="UniProtKB-SubCell"/>
</dbReference>
<dbReference type="InterPro" id="IPR050171">
    <property type="entry name" value="MFS_Transporters"/>
</dbReference>
<dbReference type="NCBIfam" id="TIGR00924">
    <property type="entry name" value="yjdL_sub1_fam"/>
    <property type="match status" value="1"/>
</dbReference>
<protein>
    <submittedName>
        <fullName evidence="9">Peptide MFS transporter</fullName>
    </submittedName>
</protein>
<comment type="similarity">
    <text evidence="7">Belongs to the major facilitator superfamily. Proton-dependent oligopeptide transporter (POT/PTR) (TC 2.A.17) family.</text>
</comment>
<dbReference type="GO" id="GO:0006857">
    <property type="term" value="P:oligopeptide transport"/>
    <property type="evidence" value="ECO:0007669"/>
    <property type="project" value="InterPro"/>
</dbReference>
<keyword evidence="2 7" id="KW-0813">Transport</keyword>
<keyword evidence="4 7" id="KW-0812">Transmembrane</keyword>
<evidence type="ECO:0000256" key="6">
    <source>
        <dbReference type="ARBA" id="ARBA00023136"/>
    </source>
</evidence>
<evidence type="ECO:0000256" key="1">
    <source>
        <dbReference type="ARBA" id="ARBA00004651"/>
    </source>
</evidence>
<comment type="caution">
    <text evidence="9">The sequence shown here is derived from an EMBL/GenBank/DDBJ whole genome shotgun (WGS) entry which is preliminary data.</text>
</comment>
<feature type="transmembrane region" description="Helical" evidence="8">
    <location>
        <begin position="253"/>
        <end position="272"/>
    </location>
</feature>
<comment type="subcellular location">
    <subcellularLocation>
        <location evidence="1">Cell membrane</location>
        <topology evidence="1">Multi-pass membrane protein</topology>
    </subcellularLocation>
    <subcellularLocation>
        <location evidence="7">Membrane</location>
        <topology evidence="7">Multi-pass membrane protein</topology>
    </subcellularLocation>
</comment>
<evidence type="ECO:0000313" key="9">
    <source>
        <dbReference type="EMBL" id="MBA4505551.1"/>
    </source>
</evidence>